<dbReference type="OrthoDB" id="9981115at2759"/>
<dbReference type="SMART" id="SM00094">
    <property type="entry name" value="TR_FER"/>
    <property type="match status" value="2"/>
</dbReference>
<evidence type="ECO:0000313" key="4">
    <source>
        <dbReference type="EMBL" id="CAE1315794.1"/>
    </source>
</evidence>
<dbReference type="EMBL" id="CAHIKZ030004810">
    <property type="protein sequence ID" value="CAE1315794.1"/>
    <property type="molecule type" value="Genomic_DNA"/>
</dbReference>
<name>A0A812E2I2_ACAPH</name>
<dbReference type="Proteomes" id="UP000597762">
    <property type="component" value="Unassembled WGS sequence"/>
</dbReference>
<dbReference type="InterPro" id="IPR018195">
    <property type="entry name" value="Transferrin_Fe_BS"/>
</dbReference>
<keyword evidence="2" id="KW-0732">Signal</keyword>
<gene>
    <name evidence="4" type="ORF">SPHA_66646</name>
</gene>
<comment type="caution">
    <text evidence="4">The sequence shown here is derived from an EMBL/GenBank/DDBJ whole genome shotgun (WGS) entry which is preliminary data.</text>
</comment>
<feature type="signal peptide" evidence="2">
    <location>
        <begin position="1"/>
        <end position="21"/>
    </location>
</feature>
<keyword evidence="1" id="KW-0677">Repeat</keyword>
<dbReference type="GO" id="GO:0005886">
    <property type="term" value="C:plasma membrane"/>
    <property type="evidence" value="ECO:0007669"/>
    <property type="project" value="TreeGrafter"/>
</dbReference>
<dbReference type="Pfam" id="PF00405">
    <property type="entry name" value="Transferrin"/>
    <property type="match status" value="2"/>
</dbReference>
<dbReference type="PROSITE" id="PS00205">
    <property type="entry name" value="TRANSFERRIN_LIKE_1"/>
    <property type="match status" value="1"/>
</dbReference>
<dbReference type="CDD" id="cd13529">
    <property type="entry name" value="PBP2_transferrin"/>
    <property type="match status" value="2"/>
</dbReference>
<dbReference type="InterPro" id="IPR001156">
    <property type="entry name" value="Transferrin-like_dom"/>
</dbReference>
<feature type="chain" id="PRO_5032865711" evidence="2">
    <location>
        <begin position="22"/>
        <end position="613"/>
    </location>
</feature>
<evidence type="ECO:0000256" key="1">
    <source>
        <dbReference type="ARBA" id="ARBA00022737"/>
    </source>
</evidence>
<accession>A0A812E2I2</accession>
<feature type="domain" description="Transferrin-like" evidence="3">
    <location>
        <begin position="327"/>
        <end position="613"/>
    </location>
</feature>
<keyword evidence="5" id="KW-1185">Reference proteome</keyword>
<dbReference type="GO" id="GO:0055037">
    <property type="term" value="C:recycling endosome"/>
    <property type="evidence" value="ECO:0007669"/>
    <property type="project" value="TreeGrafter"/>
</dbReference>
<dbReference type="AlphaFoldDB" id="A0A812E2I2"/>
<dbReference type="GO" id="GO:0005615">
    <property type="term" value="C:extracellular space"/>
    <property type="evidence" value="ECO:0007669"/>
    <property type="project" value="TreeGrafter"/>
</dbReference>
<evidence type="ECO:0000313" key="5">
    <source>
        <dbReference type="Proteomes" id="UP000597762"/>
    </source>
</evidence>
<dbReference type="SUPFAM" id="SSF53850">
    <property type="entry name" value="Periplasmic binding protein-like II"/>
    <property type="match status" value="2"/>
</dbReference>
<proteinExistence type="predicted"/>
<dbReference type="PANTHER" id="PTHR11485:SF29">
    <property type="entry name" value="TRANSFERRIN 2"/>
    <property type="match status" value="1"/>
</dbReference>
<dbReference type="Gene3D" id="3.40.190.10">
    <property type="entry name" value="Periplasmic binding protein-like II"/>
    <property type="match status" value="3"/>
</dbReference>
<dbReference type="PANTHER" id="PTHR11485">
    <property type="entry name" value="TRANSFERRIN"/>
    <property type="match status" value="1"/>
</dbReference>
<organism evidence="4 5">
    <name type="scientific">Acanthosepion pharaonis</name>
    <name type="common">Pharaoh cuttlefish</name>
    <name type="synonym">Sepia pharaonis</name>
    <dbReference type="NCBI Taxonomy" id="158019"/>
    <lineage>
        <taxon>Eukaryota</taxon>
        <taxon>Metazoa</taxon>
        <taxon>Spiralia</taxon>
        <taxon>Lophotrochozoa</taxon>
        <taxon>Mollusca</taxon>
        <taxon>Cephalopoda</taxon>
        <taxon>Coleoidea</taxon>
        <taxon>Decapodiformes</taxon>
        <taxon>Sepiida</taxon>
        <taxon>Sepiina</taxon>
        <taxon>Sepiidae</taxon>
        <taxon>Acanthosepion</taxon>
    </lineage>
</organism>
<dbReference type="PRINTS" id="PR00422">
    <property type="entry name" value="TRANSFERRIN"/>
</dbReference>
<dbReference type="GO" id="GO:0005769">
    <property type="term" value="C:early endosome"/>
    <property type="evidence" value="ECO:0007669"/>
    <property type="project" value="TreeGrafter"/>
</dbReference>
<evidence type="ECO:0000259" key="3">
    <source>
        <dbReference type="PROSITE" id="PS51408"/>
    </source>
</evidence>
<feature type="domain" description="Transferrin-like" evidence="3">
    <location>
        <begin position="12"/>
        <end position="325"/>
    </location>
</feature>
<protein>
    <submittedName>
        <fullName evidence="4">MFI2</fullName>
    </submittedName>
</protein>
<evidence type="ECO:0000256" key="2">
    <source>
        <dbReference type="SAM" id="SignalP"/>
    </source>
</evidence>
<dbReference type="GO" id="GO:0006826">
    <property type="term" value="P:iron ion transport"/>
    <property type="evidence" value="ECO:0007669"/>
    <property type="project" value="TreeGrafter"/>
</dbReference>
<sequence length="613" mass="67651">MALPVQSVLLLCTFCFIFADAVKWCYDKSNTNPCGSLPKDSGIECVPAHNIFRCMELVKAGNADVLLVTDTQLYPAGKIGLKPLLQIVHNNTGDYRYKAVAVVKANGKIKKLSDLKNAKSCHTGAGKTTGWTTPVSNLIEMKIISPLKDCYSSTENVGDFFSESCVPGAMGKRYDPLKRNPPRLCGLCHDKTDSCSPTDKYAGYEGAKKCLESTEADIAFVKHETMLNSDKSKYKLLCPDGKLMELDQYHDCNWAVRPSDTIVVSPKVSDTASISNNLKSKLASLIRVFNWTNVKELKDTGDKDYSKIMGEGFKNTFEHYHNCKENLRWCVISDDELKKCTDLKLAFMAKRATNKLECVKVKDSYDCMTAIEQNKADFVVLDGGDISTAINNCKLEPVIAEDYGIETASYFAVAVIKKDADFNIKQLKSKKSCHTGIGKTSGWKAPISYLIKNNMLPKGNSIPEEVGKFFSASCVPGALDKKYNPQGQNPESLCALCPNNALISKLIDDVLSAVDDQLISQLSNSADVAEADEGEIAFSMEEKFASVVNEARSSMSNVHQDNTHDVVQGYLPEKLELSDVDEINDLYKELQVHEINTEDIGKSLGLMKLQRVL</sequence>
<reference evidence="4" key="1">
    <citation type="submission" date="2021-01" db="EMBL/GenBank/DDBJ databases">
        <authorList>
            <person name="Li R."/>
            <person name="Bekaert M."/>
        </authorList>
    </citation>
    <scope>NUCLEOTIDE SEQUENCE</scope>
    <source>
        <strain evidence="4">Farmed</strain>
    </source>
</reference>
<dbReference type="PROSITE" id="PS51408">
    <property type="entry name" value="TRANSFERRIN_LIKE_4"/>
    <property type="match status" value="2"/>
</dbReference>